<dbReference type="STRING" id="665126.ABB55_14160"/>
<keyword evidence="3" id="KW-1185">Reference proteome</keyword>
<keyword evidence="1" id="KW-0812">Transmembrane</keyword>
<dbReference type="AlphaFoldDB" id="A0A0N8GF35"/>
<protein>
    <submittedName>
        <fullName evidence="2">Uncharacterized protein</fullName>
    </submittedName>
</protein>
<name>A0A0N8GF35_9HYPH</name>
<comment type="caution">
    <text evidence="2">The sequence shown here is derived from an EMBL/GenBank/DDBJ whole genome shotgun (WGS) entry which is preliminary data.</text>
</comment>
<feature type="transmembrane region" description="Helical" evidence="1">
    <location>
        <begin position="80"/>
        <end position="102"/>
    </location>
</feature>
<dbReference type="RefSeq" id="WP_054359382.1">
    <property type="nucleotide sequence ID" value="NZ_LJYW01000001.1"/>
</dbReference>
<accession>A0A0N8GF35</accession>
<evidence type="ECO:0000256" key="1">
    <source>
        <dbReference type="SAM" id="Phobius"/>
    </source>
</evidence>
<feature type="transmembrane region" description="Helical" evidence="1">
    <location>
        <begin position="40"/>
        <end position="65"/>
    </location>
</feature>
<feature type="transmembrane region" description="Helical" evidence="1">
    <location>
        <begin position="6"/>
        <end position="28"/>
    </location>
</feature>
<gene>
    <name evidence="2" type="ORF">ABB55_14160</name>
</gene>
<sequence length="122" mass="12731">MSEPVFLGLSVKVIVAGAVGSAVGMVLGTGRWWERITRGLVGAASAYVWHPVAAKILIGTAALLLEDKHLPSPAEMEPVAAFLFGVVGMIACQAAINTVTAVRDRADDFVEREVKGKAAGDD</sequence>
<dbReference type="EMBL" id="LJYW01000001">
    <property type="protein sequence ID" value="KPL53217.1"/>
    <property type="molecule type" value="Genomic_DNA"/>
</dbReference>
<dbReference type="Proteomes" id="UP000048984">
    <property type="component" value="Unassembled WGS sequence"/>
</dbReference>
<evidence type="ECO:0000313" key="3">
    <source>
        <dbReference type="Proteomes" id="UP000048984"/>
    </source>
</evidence>
<keyword evidence="1" id="KW-0472">Membrane</keyword>
<keyword evidence="1" id="KW-1133">Transmembrane helix</keyword>
<reference evidence="2 3" key="1">
    <citation type="submission" date="2015-09" db="EMBL/GenBank/DDBJ databases">
        <authorList>
            <consortium name="Swine Surveillance"/>
        </authorList>
    </citation>
    <scope>NUCLEOTIDE SEQUENCE [LARGE SCALE GENOMIC DNA]</scope>
    <source>
        <strain evidence="2 3">16</strain>
    </source>
</reference>
<evidence type="ECO:0000313" key="2">
    <source>
        <dbReference type="EMBL" id="KPL53217.1"/>
    </source>
</evidence>
<proteinExistence type="predicted"/>
<reference evidence="2 3" key="2">
    <citation type="submission" date="2015-10" db="EMBL/GenBank/DDBJ databases">
        <title>Draft Genome Sequence of Prosthecomicrobium hirschii ATCC 27832.</title>
        <authorList>
            <person name="Daniel J."/>
            <person name="Givan S.A."/>
            <person name="Brun Y.V."/>
            <person name="Brown P.J."/>
        </authorList>
    </citation>
    <scope>NUCLEOTIDE SEQUENCE [LARGE SCALE GENOMIC DNA]</scope>
    <source>
        <strain evidence="2 3">16</strain>
    </source>
</reference>
<organism evidence="2 3">
    <name type="scientific">Prosthecodimorpha hirschii</name>
    <dbReference type="NCBI Taxonomy" id="665126"/>
    <lineage>
        <taxon>Bacteria</taxon>
        <taxon>Pseudomonadati</taxon>
        <taxon>Pseudomonadota</taxon>
        <taxon>Alphaproteobacteria</taxon>
        <taxon>Hyphomicrobiales</taxon>
        <taxon>Ancalomicrobiaceae</taxon>
        <taxon>Prosthecodimorpha</taxon>
    </lineage>
</organism>